<organism evidence="1 2">
    <name type="scientific">Pseudomonas veronii 1YdBTEX2</name>
    <dbReference type="NCBI Taxonomy" id="1295141"/>
    <lineage>
        <taxon>Bacteria</taxon>
        <taxon>Pseudomonadati</taxon>
        <taxon>Pseudomonadota</taxon>
        <taxon>Gammaproteobacteria</taxon>
        <taxon>Pseudomonadales</taxon>
        <taxon>Pseudomonadaceae</taxon>
        <taxon>Pseudomonas</taxon>
    </lineage>
</organism>
<gene>
    <name evidence="1" type="ORF">PVE_R2G0495</name>
</gene>
<reference evidence="2" key="1">
    <citation type="submission" date="2016-07" db="EMBL/GenBank/DDBJ databases">
        <authorList>
            <person name="Florea S."/>
            <person name="Webb J.S."/>
            <person name="Jaromczyk J."/>
            <person name="Schardl C.L."/>
        </authorList>
    </citation>
    <scope>NUCLEOTIDE SEQUENCE [LARGE SCALE GENOMIC DNA]</scope>
    <source>
        <strain evidence="2">1YdBTEX2</strain>
    </source>
</reference>
<proteinExistence type="predicted"/>
<sequence length="91" mass="10051">MRFWTTAEEKAIKELYADTPMSELTSILNREVGSIHGKARTLGIKRSASFRAGQHAGRFQKGSESGVSTRFKTGCKRYANEPTSDAVKSPE</sequence>
<evidence type="ECO:0000313" key="2">
    <source>
        <dbReference type="Proteomes" id="UP000245431"/>
    </source>
</evidence>
<dbReference type="Proteomes" id="UP000245431">
    <property type="component" value="Chromosome PVE_r2"/>
</dbReference>
<dbReference type="EMBL" id="LT599584">
    <property type="protein sequence ID" value="SBW84521.1"/>
    <property type="molecule type" value="Genomic_DNA"/>
</dbReference>
<evidence type="ECO:0000313" key="1">
    <source>
        <dbReference type="EMBL" id="SBW84521.1"/>
    </source>
</evidence>
<accession>A0A1D3K8L0</accession>
<protein>
    <submittedName>
        <fullName evidence="1">Uncharacterized protein</fullName>
    </submittedName>
</protein>
<dbReference type="AlphaFoldDB" id="A0A1D3K8L0"/>
<name>A0A1D3K8L0_PSEVE</name>